<dbReference type="EMBL" id="AFBI03000032">
    <property type="protein sequence ID" value="EJW03704.1"/>
    <property type="molecule type" value="Genomic_DNA"/>
</dbReference>
<dbReference type="InParanoid" id="J9D871"/>
<dbReference type="VEuPathDB" id="MicrosporidiaDB:EDEG_01996"/>
<protein>
    <submittedName>
        <fullName evidence="1">Uncharacterized protein</fullName>
    </submittedName>
</protein>
<gene>
    <name evidence="1" type="ORF">EDEG_01996</name>
</gene>
<keyword evidence="2" id="KW-1185">Reference proteome</keyword>
<reference evidence="1 2" key="1">
    <citation type="submission" date="2011-08" db="EMBL/GenBank/DDBJ databases">
        <authorList>
            <person name="Liu Z.J."/>
            <person name="Shi F.L."/>
            <person name="Lu J.Q."/>
            <person name="Li M."/>
            <person name="Wang Z.L."/>
        </authorList>
    </citation>
    <scope>NUCLEOTIDE SEQUENCE [LARGE SCALE GENOMIC DNA]</scope>
    <source>
        <strain evidence="1 2">USNM 41457</strain>
    </source>
</reference>
<evidence type="ECO:0000313" key="1">
    <source>
        <dbReference type="EMBL" id="EJW03704.1"/>
    </source>
</evidence>
<evidence type="ECO:0000313" key="2">
    <source>
        <dbReference type="Proteomes" id="UP000003163"/>
    </source>
</evidence>
<organism evidence="1 2">
    <name type="scientific">Edhazardia aedis (strain USNM 41457)</name>
    <name type="common">Microsporidian parasite</name>
    <dbReference type="NCBI Taxonomy" id="1003232"/>
    <lineage>
        <taxon>Eukaryota</taxon>
        <taxon>Fungi</taxon>
        <taxon>Fungi incertae sedis</taxon>
        <taxon>Microsporidia</taxon>
        <taxon>Edhazardia</taxon>
    </lineage>
</organism>
<dbReference type="AlphaFoldDB" id="J9D871"/>
<dbReference type="HOGENOM" id="CLU_1927562_0_0_1"/>
<dbReference type="Proteomes" id="UP000003163">
    <property type="component" value="Unassembled WGS sequence"/>
</dbReference>
<sequence>MLNSFLYLVYKFSSELDVICLLLSFDIKHLNTFSDHIEFFAKCIKLNVDQLEGNILKYIFLFKKLYEFGEIKHLYIFKDQNAKKTDTTSCKNIVIFIYIKENLIRACMMKRIFSLIVDTPVKQSIFLIYIK</sequence>
<accession>J9D871</accession>
<proteinExistence type="predicted"/>
<reference evidence="2" key="2">
    <citation type="submission" date="2015-07" db="EMBL/GenBank/DDBJ databases">
        <title>Contrasting host-pathogen interactions and genome evolution in two generalist and specialist microsporidian pathogens of mosquitoes.</title>
        <authorList>
            <consortium name="The Broad Institute Genomics Platform"/>
            <consortium name="The Broad Institute Genome Sequencing Center for Infectious Disease"/>
            <person name="Cuomo C.A."/>
            <person name="Sanscrainte N.D."/>
            <person name="Goldberg J.M."/>
            <person name="Heiman D."/>
            <person name="Young S."/>
            <person name="Zeng Q."/>
            <person name="Becnel J.J."/>
            <person name="Birren B.W."/>
        </authorList>
    </citation>
    <scope>NUCLEOTIDE SEQUENCE [LARGE SCALE GENOMIC DNA]</scope>
    <source>
        <strain evidence="2">USNM 41457</strain>
    </source>
</reference>
<comment type="caution">
    <text evidence="1">The sequence shown here is derived from an EMBL/GenBank/DDBJ whole genome shotgun (WGS) entry which is preliminary data.</text>
</comment>
<name>J9D871_EDHAE</name>